<keyword evidence="3" id="KW-1185">Reference proteome</keyword>
<protein>
    <submittedName>
        <fullName evidence="2">Uncharacterized protein</fullName>
    </submittedName>
</protein>
<keyword evidence="1" id="KW-0812">Transmembrane</keyword>
<dbReference type="EMBL" id="JBHSPB010000012">
    <property type="protein sequence ID" value="MFC5722441.1"/>
    <property type="molecule type" value="Genomic_DNA"/>
</dbReference>
<comment type="caution">
    <text evidence="2">The sequence shown here is derived from an EMBL/GenBank/DDBJ whole genome shotgun (WGS) entry which is preliminary data.</text>
</comment>
<evidence type="ECO:0000313" key="2">
    <source>
        <dbReference type="EMBL" id="MFC5722441.1"/>
    </source>
</evidence>
<sequence length="73" mass="7146">MSAGTQYPTHGTAQRRLSWWALLIPGAVFAVLLALTVFPGPASAAASGPAPGAGVSLSGIVGAVAHALRAIAP</sequence>
<gene>
    <name evidence="2" type="ORF">ACFP1Z_19935</name>
</gene>
<keyword evidence="1" id="KW-1133">Transmembrane helix</keyword>
<evidence type="ECO:0000256" key="1">
    <source>
        <dbReference type="SAM" id="Phobius"/>
    </source>
</evidence>
<feature type="transmembrane region" description="Helical" evidence="1">
    <location>
        <begin position="50"/>
        <end position="72"/>
    </location>
</feature>
<feature type="transmembrane region" description="Helical" evidence="1">
    <location>
        <begin position="17"/>
        <end position="38"/>
    </location>
</feature>
<keyword evidence="1" id="KW-0472">Membrane</keyword>
<proteinExistence type="predicted"/>
<name>A0ABW0Z158_9ACTN</name>
<evidence type="ECO:0000313" key="3">
    <source>
        <dbReference type="Proteomes" id="UP001596083"/>
    </source>
</evidence>
<accession>A0ABW0Z158</accession>
<dbReference type="RefSeq" id="WP_390317917.1">
    <property type="nucleotide sequence ID" value="NZ_JBHSPB010000012.1"/>
</dbReference>
<organism evidence="2 3">
    <name type="scientific">Streptomyces gamaensis</name>
    <dbReference type="NCBI Taxonomy" id="1763542"/>
    <lineage>
        <taxon>Bacteria</taxon>
        <taxon>Bacillati</taxon>
        <taxon>Actinomycetota</taxon>
        <taxon>Actinomycetes</taxon>
        <taxon>Kitasatosporales</taxon>
        <taxon>Streptomycetaceae</taxon>
        <taxon>Streptomyces</taxon>
    </lineage>
</organism>
<dbReference type="Proteomes" id="UP001596083">
    <property type="component" value="Unassembled WGS sequence"/>
</dbReference>
<reference evidence="3" key="1">
    <citation type="journal article" date="2019" name="Int. J. Syst. Evol. Microbiol.">
        <title>The Global Catalogue of Microorganisms (GCM) 10K type strain sequencing project: providing services to taxonomists for standard genome sequencing and annotation.</title>
        <authorList>
            <consortium name="The Broad Institute Genomics Platform"/>
            <consortium name="The Broad Institute Genome Sequencing Center for Infectious Disease"/>
            <person name="Wu L."/>
            <person name="Ma J."/>
        </authorList>
    </citation>
    <scope>NUCLEOTIDE SEQUENCE [LARGE SCALE GENOMIC DNA]</scope>
    <source>
        <strain evidence="3">CGMCC 4.7304</strain>
    </source>
</reference>